<sequence length="96" mass="9963">MALMPAGDQAGVPPVHPPPGAGSVSHFASPRDFVDIEDGHWPRLVVEGGVGDGDGLIVDGVPSAPVLGGHRAVVVEDTGGRHRVRPRGCVPRRHRS</sequence>
<dbReference type="EMBL" id="CCSD01000032">
    <property type="protein sequence ID" value="CDZ87230.1"/>
    <property type="molecule type" value="Genomic_DNA"/>
</dbReference>
<organism evidence="2 3">
    <name type="scientific">Rhodococcus ruber</name>
    <dbReference type="NCBI Taxonomy" id="1830"/>
    <lineage>
        <taxon>Bacteria</taxon>
        <taxon>Bacillati</taxon>
        <taxon>Actinomycetota</taxon>
        <taxon>Actinomycetes</taxon>
        <taxon>Mycobacteriales</taxon>
        <taxon>Nocardiaceae</taxon>
        <taxon>Rhodococcus</taxon>
    </lineage>
</organism>
<name>A0A098BG77_9NOCA</name>
<evidence type="ECO:0000313" key="2">
    <source>
        <dbReference type="EMBL" id="CDZ87230.1"/>
    </source>
</evidence>
<dbReference type="Proteomes" id="UP000042997">
    <property type="component" value="Unassembled WGS sequence"/>
</dbReference>
<evidence type="ECO:0000256" key="1">
    <source>
        <dbReference type="SAM" id="MobiDB-lite"/>
    </source>
</evidence>
<accession>A0A098BG77</accession>
<reference evidence="2 3" key="1">
    <citation type="journal article" date="2014" name="Genome Announc.">
        <title>Draft Genome Sequence of Propane- and Butane-Oxidizing Actinobacterium Rhodococcus ruber IEGM 231.</title>
        <authorList>
            <person name="Ivshina I.B."/>
            <person name="Kuyukina M.S."/>
            <person name="Krivoruchko A.V."/>
            <person name="Barbe V."/>
            <person name="Fischer C."/>
        </authorList>
    </citation>
    <scope>NUCLEOTIDE SEQUENCE [LARGE SCALE GENOMIC DNA]</scope>
</reference>
<evidence type="ECO:0000313" key="3">
    <source>
        <dbReference type="Proteomes" id="UP000042997"/>
    </source>
</evidence>
<dbReference type="AlphaFoldDB" id="A0A098BG77"/>
<gene>
    <name evidence="2" type="ORF">RHRU231_230058</name>
</gene>
<protein>
    <submittedName>
        <fullName evidence="2">Uncharacterized protein</fullName>
    </submittedName>
</protein>
<proteinExistence type="predicted"/>
<feature type="region of interest" description="Disordered" evidence="1">
    <location>
        <begin position="1"/>
        <end position="27"/>
    </location>
</feature>